<protein>
    <submittedName>
        <fullName evidence="2">Uncharacterized protein</fullName>
    </submittedName>
</protein>
<evidence type="ECO:0000256" key="1">
    <source>
        <dbReference type="SAM" id="Phobius"/>
    </source>
</evidence>
<sequence length="300" mass="34180">MPLGHAFMILMELIIAPEVLPYSAFALGFVGLVIAVYGIFVQKDTAQTICGLIGGLLLWTGWVEFLFMYYAQRFGAHPEIVDGVITTTTTYAKGIAANPSLYIDGAPVMHMHDIRDIVVTRPEYLLMPATFGFWIAVMLLYIFNVRTGCNFMLWCQKVFLGKKRNSVVRTGMTRHTAMVTFMETMMLLWSCYLLLMFCYDPRFLGQNHPVTIAVGVGCFIGFFFIFRKQLDRRQWDANIRMAIPAVIVLWTPVEILGRNNLFNEIWIAPLEHMGEMIAILITFILIGGYLAWHHKRTAKA</sequence>
<keyword evidence="3" id="KW-1185">Reference proteome</keyword>
<feature type="transmembrane region" description="Helical" evidence="1">
    <location>
        <begin position="276"/>
        <end position="292"/>
    </location>
</feature>
<feature type="transmembrane region" description="Helical" evidence="1">
    <location>
        <begin position="238"/>
        <end position="256"/>
    </location>
</feature>
<evidence type="ECO:0000313" key="3">
    <source>
        <dbReference type="Proteomes" id="UP001628220"/>
    </source>
</evidence>
<feature type="transmembrane region" description="Helical" evidence="1">
    <location>
        <begin position="176"/>
        <end position="197"/>
    </location>
</feature>
<keyword evidence="1" id="KW-0472">Membrane</keyword>
<proteinExistence type="predicted"/>
<keyword evidence="1" id="KW-1133">Transmembrane helix</keyword>
<name>A0ABQ0E1Y6_9PORP</name>
<feature type="transmembrane region" description="Helical" evidence="1">
    <location>
        <begin position="209"/>
        <end position="226"/>
    </location>
</feature>
<feature type="transmembrane region" description="Helical" evidence="1">
    <location>
        <begin position="20"/>
        <end position="40"/>
    </location>
</feature>
<feature type="transmembrane region" description="Helical" evidence="1">
    <location>
        <begin position="131"/>
        <end position="155"/>
    </location>
</feature>
<dbReference type="Proteomes" id="UP001628220">
    <property type="component" value="Unassembled WGS sequence"/>
</dbReference>
<keyword evidence="1" id="KW-0812">Transmembrane</keyword>
<organism evidence="2 3">
    <name type="scientific">Porphyromonas miyakawae</name>
    <dbReference type="NCBI Taxonomy" id="3137470"/>
    <lineage>
        <taxon>Bacteria</taxon>
        <taxon>Pseudomonadati</taxon>
        <taxon>Bacteroidota</taxon>
        <taxon>Bacteroidia</taxon>
        <taxon>Bacteroidales</taxon>
        <taxon>Porphyromonadaceae</taxon>
        <taxon>Porphyromonas</taxon>
    </lineage>
</organism>
<reference evidence="2 3" key="1">
    <citation type="journal article" date="2025" name="Int. J. Syst. Evol. Microbiol.">
        <title>Desulfovibrio falkowii sp. nov., Porphyromonas miyakawae sp. nov., Mediterraneibacter flintii sp. nov. and Owariibacterium komagatae gen. nov., sp. nov., isolated from human faeces.</title>
        <authorList>
            <person name="Hamaguchi T."/>
            <person name="Ohara M."/>
            <person name="Hisatomi A."/>
            <person name="Sekiguchi K."/>
            <person name="Takeda J.I."/>
            <person name="Ueyama J."/>
            <person name="Ito M."/>
            <person name="Nishiwaki H."/>
            <person name="Ogi T."/>
            <person name="Hirayama M."/>
            <person name="Ohkuma M."/>
            <person name="Sakamoto M."/>
            <person name="Ohno K."/>
        </authorList>
    </citation>
    <scope>NUCLEOTIDE SEQUENCE [LARGE SCALE GENOMIC DNA]</scope>
    <source>
        <strain evidence="2 3">13CB11C</strain>
    </source>
</reference>
<accession>A0ABQ0E1Y6</accession>
<dbReference type="EMBL" id="BAAFSF010000001">
    <property type="protein sequence ID" value="GAB1251730.1"/>
    <property type="molecule type" value="Genomic_DNA"/>
</dbReference>
<comment type="caution">
    <text evidence="2">The sequence shown here is derived from an EMBL/GenBank/DDBJ whole genome shotgun (WGS) entry which is preliminary data.</text>
</comment>
<gene>
    <name evidence="2" type="ORF">Tsumi_08340</name>
</gene>
<feature type="transmembrane region" description="Helical" evidence="1">
    <location>
        <begin position="52"/>
        <end position="71"/>
    </location>
</feature>
<evidence type="ECO:0000313" key="2">
    <source>
        <dbReference type="EMBL" id="GAB1251730.1"/>
    </source>
</evidence>